<dbReference type="RefSeq" id="WP_094455934.1">
    <property type="nucleotide sequence ID" value="NZ_NMVJ01000011.1"/>
</dbReference>
<evidence type="ECO:0000256" key="2">
    <source>
        <dbReference type="SAM" id="Phobius"/>
    </source>
</evidence>
<keyword evidence="2" id="KW-1133">Transmembrane helix</keyword>
<feature type="region of interest" description="Disordered" evidence="1">
    <location>
        <begin position="92"/>
        <end position="113"/>
    </location>
</feature>
<keyword evidence="2" id="KW-0472">Membrane</keyword>
<accession>A0A255EAL0</accession>
<evidence type="ECO:0000256" key="1">
    <source>
        <dbReference type="SAM" id="MobiDB-lite"/>
    </source>
</evidence>
<evidence type="ECO:0000313" key="4">
    <source>
        <dbReference type="Proteomes" id="UP000216300"/>
    </source>
</evidence>
<gene>
    <name evidence="3" type="ORF">CGZ91_13390</name>
</gene>
<dbReference type="EMBL" id="NMVJ01000011">
    <property type="protein sequence ID" value="OYN88598.1"/>
    <property type="molecule type" value="Genomic_DNA"/>
</dbReference>
<keyword evidence="2" id="KW-0812">Transmembrane</keyword>
<sequence>MNEFVIASVTASIVTLVTVLALLVLVAFLMRGPAQVVLLLALAAQLIGLGVGYLPLGPEIAELKLVLGRVVRLISIGLFGWAAWLVFRKQPQRPAADPPTPDQVADAWGRRPQ</sequence>
<comment type="caution">
    <text evidence="3">The sequence shown here is derived from an EMBL/GenBank/DDBJ whole genome shotgun (WGS) entry which is preliminary data.</text>
</comment>
<proteinExistence type="predicted"/>
<name>A0A255EAL0_9ACTN</name>
<protein>
    <submittedName>
        <fullName evidence="3">Uncharacterized protein</fullName>
    </submittedName>
</protein>
<reference evidence="3 4" key="1">
    <citation type="submission" date="2017-07" db="EMBL/GenBank/DDBJ databases">
        <title>Draft whole genome sequences of clinical Proprionibacteriaceae strains.</title>
        <authorList>
            <person name="Bernier A.-M."/>
            <person name="Bernard K."/>
            <person name="Domingo M.-C."/>
        </authorList>
    </citation>
    <scope>NUCLEOTIDE SEQUENCE [LARGE SCALE GENOMIC DNA]</scope>
    <source>
        <strain evidence="3 4">NML 150081</strain>
    </source>
</reference>
<feature type="transmembrane region" description="Helical" evidence="2">
    <location>
        <begin position="36"/>
        <end position="54"/>
    </location>
</feature>
<evidence type="ECO:0000313" key="3">
    <source>
        <dbReference type="EMBL" id="OYN88598.1"/>
    </source>
</evidence>
<dbReference type="Proteomes" id="UP000216300">
    <property type="component" value="Unassembled WGS sequence"/>
</dbReference>
<keyword evidence="4" id="KW-1185">Reference proteome</keyword>
<feature type="transmembrane region" description="Helical" evidence="2">
    <location>
        <begin position="6"/>
        <end position="29"/>
    </location>
</feature>
<organism evidence="3 4">
    <name type="scientific">Parenemella sanctibonifatiensis</name>
    <dbReference type="NCBI Taxonomy" id="2016505"/>
    <lineage>
        <taxon>Bacteria</taxon>
        <taxon>Bacillati</taxon>
        <taxon>Actinomycetota</taxon>
        <taxon>Actinomycetes</taxon>
        <taxon>Propionibacteriales</taxon>
        <taxon>Propionibacteriaceae</taxon>
        <taxon>Parenemella</taxon>
    </lineage>
</organism>
<dbReference type="AlphaFoldDB" id="A0A255EAL0"/>
<feature type="transmembrane region" description="Helical" evidence="2">
    <location>
        <begin position="66"/>
        <end position="87"/>
    </location>
</feature>